<feature type="domain" description="F-box" evidence="2">
    <location>
        <begin position="125"/>
        <end position="173"/>
    </location>
</feature>
<feature type="compositionally biased region" description="Basic and acidic residues" evidence="1">
    <location>
        <begin position="9"/>
        <end position="19"/>
    </location>
</feature>
<protein>
    <recommendedName>
        <fullName evidence="2">F-box domain-containing protein</fullName>
    </recommendedName>
</protein>
<evidence type="ECO:0000259" key="2">
    <source>
        <dbReference type="PROSITE" id="PS50181"/>
    </source>
</evidence>
<dbReference type="InterPro" id="IPR001810">
    <property type="entry name" value="F-box_dom"/>
</dbReference>
<evidence type="ECO:0000313" key="3">
    <source>
        <dbReference type="EMBL" id="KAG6010411.1"/>
    </source>
</evidence>
<accession>A0A9P7NCY5</accession>
<dbReference type="OrthoDB" id="3219396at2759"/>
<dbReference type="SMART" id="SM00256">
    <property type="entry name" value="FBOX"/>
    <property type="match status" value="1"/>
</dbReference>
<reference evidence="3" key="1">
    <citation type="journal article" date="2020" name="bioRxiv">
        <title>Whole genome comparisons of ergot fungi reveals the divergence and evolution of species within the genus Claviceps are the result of varying mechanisms driving genome evolution and host range expansion.</title>
        <authorList>
            <person name="Wyka S.A."/>
            <person name="Mondo S.J."/>
            <person name="Liu M."/>
            <person name="Dettman J."/>
            <person name="Nalam V."/>
            <person name="Broders K.D."/>
        </authorList>
    </citation>
    <scope>NUCLEOTIDE SEQUENCE</scope>
    <source>
        <strain evidence="3">CCC 602</strain>
    </source>
</reference>
<dbReference type="Pfam" id="PF12937">
    <property type="entry name" value="F-box-like"/>
    <property type="match status" value="1"/>
</dbReference>
<comment type="caution">
    <text evidence="3">The sequence shown here is derived from an EMBL/GenBank/DDBJ whole genome shotgun (WGS) entry which is preliminary data.</text>
</comment>
<organism evidence="3 4">
    <name type="scientific">Claviceps pusilla</name>
    <dbReference type="NCBI Taxonomy" id="123648"/>
    <lineage>
        <taxon>Eukaryota</taxon>
        <taxon>Fungi</taxon>
        <taxon>Dikarya</taxon>
        <taxon>Ascomycota</taxon>
        <taxon>Pezizomycotina</taxon>
        <taxon>Sordariomycetes</taxon>
        <taxon>Hypocreomycetidae</taxon>
        <taxon>Hypocreales</taxon>
        <taxon>Clavicipitaceae</taxon>
        <taxon>Claviceps</taxon>
    </lineage>
</organism>
<feature type="region of interest" description="Disordered" evidence="1">
    <location>
        <begin position="1"/>
        <end position="56"/>
    </location>
</feature>
<dbReference type="Proteomes" id="UP000748025">
    <property type="component" value="Unassembled WGS sequence"/>
</dbReference>
<sequence>MHPARPPCHHTDGQVKDECQSSSISLPHPLDPSAHESVQIEETVASPPRSAADELASPGSSFLPVAADAQPLFTMQIDSRDVEVTTAVTTVKDHRIFCAGDQDNDVSPGHATASTDDQIGLRGVSSSLDGLPNEILLHVLGFLDVSDVLATSRTNHLLRQVSLSPILHRYRLRRTREILPPLLWSPSRPSVADLTARSIFRTHTSVVSRRLAWSLVSIRLSRRLASRPPVEDLVVRSVLPRECVPGLTPVHVSPGLVAKRKAIEKEKVKDGLRRWIGGKWKREVRVREQELRRWYETRGVGRVWKLTRFWEQMSRGDGSLPR</sequence>
<evidence type="ECO:0000313" key="4">
    <source>
        <dbReference type="Proteomes" id="UP000748025"/>
    </source>
</evidence>
<gene>
    <name evidence="3" type="ORF">E4U43_008584</name>
</gene>
<dbReference type="EMBL" id="SRPW01000956">
    <property type="protein sequence ID" value="KAG6010411.1"/>
    <property type="molecule type" value="Genomic_DNA"/>
</dbReference>
<dbReference type="AlphaFoldDB" id="A0A9P7NCY5"/>
<keyword evidence="4" id="KW-1185">Reference proteome</keyword>
<proteinExistence type="predicted"/>
<dbReference type="PROSITE" id="PS50181">
    <property type="entry name" value="FBOX"/>
    <property type="match status" value="1"/>
</dbReference>
<evidence type="ECO:0000256" key="1">
    <source>
        <dbReference type="SAM" id="MobiDB-lite"/>
    </source>
</evidence>
<dbReference type="Gene3D" id="1.20.1280.50">
    <property type="match status" value="1"/>
</dbReference>
<dbReference type="SUPFAM" id="SSF81383">
    <property type="entry name" value="F-box domain"/>
    <property type="match status" value="1"/>
</dbReference>
<dbReference type="InterPro" id="IPR036047">
    <property type="entry name" value="F-box-like_dom_sf"/>
</dbReference>
<dbReference type="Gene3D" id="6.10.140.2040">
    <property type="match status" value="1"/>
</dbReference>
<name>A0A9P7NCY5_9HYPO</name>